<sequence length="243" mass="26251">MGSKSLELEGMEVPIIGSDSVKWLGVSVPSSSPPSTAAVTYDTLALPPPPSSALPSRDAASCSIIGDPPTYVFWRLVESRLPEVLADHSKCLTCGRRVFSYMFCVSSMQTSGASGNPYLLYALTVSGVAYLFRLKSIYDYASYSVFPPNQIIMYNIQSHPPRGTITAITATAGCLVIGRNDGSITCFQLGILEPGGPSFGHELRDDAGFGRLWGLVSRVHFHIHHSLIINKLETLSSPRVQLL</sequence>
<gene>
    <name evidence="1" type="ORF">Vadar_030606</name>
</gene>
<proteinExistence type="predicted"/>
<dbReference type="Proteomes" id="UP000828048">
    <property type="component" value="Chromosome 10"/>
</dbReference>
<dbReference type="EMBL" id="CM037160">
    <property type="protein sequence ID" value="KAH7841494.1"/>
    <property type="molecule type" value="Genomic_DNA"/>
</dbReference>
<organism evidence="1 2">
    <name type="scientific">Vaccinium darrowii</name>
    <dbReference type="NCBI Taxonomy" id="229202"/>
    <lineage>
        <taxon>Eukaryota</taxon>
        <taxon>Viridiplantae</taxon>
        <taxon>Streptophyta</taxon>
        <taxon>Embryophyta</taxon>
        <taxon>Tracheophyta</taxon>
        <taxon>Spermatophyta</taxon>
        <taxon>Magnoliopsida</taxon>
        <taxon>eudicotyledons</taxon>
        <taxon>Gunneridae</taxon>
        <taxon>Pentapetalae</taxon>
        <taxon>asterids</taxon>
        <taxon>Ericales</taxon>
        <taxon>Ericaceae</taxon>
        <taxon>Vaccinioideae</taxon>
        <taxon>Vaccinieae</taxon>
        <taxon>Vaccinium</taxon>
    </lineage>
</organism>
<reference evidence="1 2" key="1">
    <citation type="journal article" date="2021" name="Hortic Res">
        <title>High-quality reference genome and annotation aids understanding of berry development for evergreen blueberry (Vaccinium darrowii).</title>
        <authorList>
            <person name="Yu J."/>
            <person name="Hulse-Kemp A.M."/>
            <person name="Babiker E."/>
            <person name="Staton M."/>
        </authorList>
    </citation>
    <scope>NUCLEOTIDE SEQUENCE [LARGE SCALE GENOMIC DNA]</scope>
    <source>
        <strain evidence="2">cv. NJ 8807/NJ 8810</strain>
        <tissue evidence="1">Young leaf</tissue>
    </source>
</reference>
<accession>A0ACB7XKZ0</accession>
<evidence type="ECO:0000313" key="1">
    <source>
        <dbReference type="EMBL" id="KAH7841494.1"/>
    </source>
</evidence>
<evidence type="ECO:0000313" key="2">
    <source>
        <dbReference type="Proteomes" id="UP000828048"/>
    </source>
</evidence>
<comment type="caution">
    <text evidence="1">The sequence shown here is derived from an EMBL/GenBank/DDBJ whole genome shotgun (WGS) entry which is preliminary data.</text>
</comment>
<protein>
    <submittedName>
        <fullName evidence="1">Uncharacterized protein</fullName>
    </submittedName>
</protein>
<name>A0ACB7XKZ0_9ERIC</name>
<keyword evidence="2" id="KW-1185">Reference proteome</keyword>